<evidence type="ECO:0000256" key="3">
    <source>
        <dbReference type="ARBA" id="ARBA00022729"/>
    </source>
</evidence>
<dbReference type="PANTHER" id="PTHR34820">
    <property type="entry name" value="INNER MEMBRANE PROTEIN YEBZ"/>
    <property type="match status" value="1"/>
</dbReference>
<dbReference type="PANTHER" id="PTHR34820:SF4">
    <property type="entry name" value="INNER MEMBRANE PROTEIN YEBZ"/>
    <property type="match status" value="1"/>
</dbReference>
<dbReference type="Gene3D" id="2.60.40.1220">
    <property type="match status" value="1"/>
</dbReference>
<keyword evidence="4" id="KW-0186">Copper</keyword>
<dbReference type="EMBL" id="JADBEG010000001">
    <property type="protein sequence ID" value="MBE1493951.1"/>
    <property type="molecule type" value="Genomic_DNA"/>
</dbReference>
<reference evidence="7 8" key="1">
    <citation type="submission" date="2020-10" db="EMBL/GenBank/DDBJ databases">
        <title>Sequencing the genomes of 1000 actinobacteria strains.</title>
        <authorList>
            <person name="Klenk H.-P."/>
        </authorList>
    </citation>
    <scope>NUCLEOTIDE SEQUENCE [LARGE SCALE GENOMIC DNA]</scope>
    <source>
        <strain evidence="7 8">DSM 44653</strain>
    </source>
</reference>
<keyword evidence="8" id="KW-1185">Reference proteome</keyword>
<keyword evidence="3" id="KW-0732">Signal</keyword>
<dbReference type="PROSITE" id="PS51257">
    <property type="entry name" value="PROKAR_LIPOPROTEIN"/>
    <property type="match status" value="1"/>
</dbReference>
<comment type="subcellular location">
    <subcellularLocation>
        <location evidence="1">Cell envelope</location>
    </subcellularLocation>
</comment>
<feature type="transmembrane region" description="Helical" evidence="5">
    <location>
        <begin position="313"/>
        <end position="336"/>
    </location>
</feature>
<name>A0ABR9HSQ1_9PSEU</name>
<keyword evidence="5" id="KW-0472">Membrane</keyword>
<dbReference type="Proteomes" id="UP000631670">
    <property type="component" value="Unassembled WGS sequence"/>
</dbReference>
<dbReference type="InterPro" id="IPR007348">
    <property type="entry name" value="CopC_dom"/>
</dbReference>
<dbReference type="RefSeq" id="WP_086863892.1">
    <property type="nucleotide sequence ID" value="NZ_JADBEG010000001.1"/>
</dbReference>
<feature type="transmembrane region" description="Helical" evidence="5">
    <location>
        <begin position="348"/>
        <end position="368"/>
    </location>
</feature>
<feature type="transmembrane region" description="Helical" evidence="5">
    <location>
        <begin position="404"/>
        <end position="426"/>
    </location>
</feature>
<dbReference type="InterPro" id="IPR014756">
    <property type="entry name" value="Ig_E-set"/>
</dbReference>
<evidence type="ECO:0000256" key="2">
    <source>
        <dbReference type="ARBA" id="ARBA00022723"/>
    </source>
</evidence>
<feature type="domain" description="CopC" evidence="6">
    <location>
        <begin position="48"/>
        <end position="141"/>
    </location>
</feature>
<feature type="transmembrane region" description="Helical" evidence="5">
    <location>
        <begin position="281"/>
        <end position="301"/>
    </location>
</feature>
<sequence>MTAVKERPRVAVPRPREGAGRFVALLLLVAACWGTLLAVTPSVTGDPVLVTTSPGSTEVVKSPDAVVLTFDRPVPAALATVRVLDPDGSQVVHTRPSHVDGRDDTISVPMPAERHEGTYAVAWTLPSIRLEPVSGSFTFDVSYPIQPDGVPEIETTRDPVVTAVHLTARTLAVAAMVLLTGLAFFVAAIGPAAARTRATRRLVKTTWWLLAGGTLVALVSFGPYAAWVPVRDALDPRLLAGAFESGAGGALLARLATLVPATLGLALLLKSPPATTAADRRLRGAAVLGCASAVLTTWTFADPRPPGTPPVLALAADIGLLAALAIPAGGLVLLRYPVARDRHTASRFARSVVGCAAVLVVAASAQAWSGHGLGWLPAGALALAAVVAWLVARGPLKARLGGRITRGTAVLLTAALLAVAGTAQAWSGHRLGWLPAGALALAAVLADFAWFVARRPATAQLGRRITTVAVAMVVLTIATATLLALDSGQSAHAQGPVGQAPAAIREQVAPTRLTYDTGALDLVVIPAAGRLDVRVSVLGPQATGTTVTAALGPTPVPLDRAGSGYWTGQASTPGPGRRDLVLTLRAGDGRTQTVKQPIDVR</sequence>
<feature type="transmembrane region" description="Helical" evidence="5">
    <location>
        <begin position="247"/>
        <end position="269"/>
    </location>
</feature>
<dbReference type="SUPFAM" id="SSF81296">
    <property type="entry name" value="E set domains"/>
    <property type="match status" value="1"/>
</dbReference>
<dbReference type="InterPro" id="IPR032694">
    <property type="entry name" value="CopC/D"/>
</dbReference>
<keyword evidence="5" id="KW-1133">Transmembrane helix</keyword>
<feature type="transmembrane region" description="Helical" evidence="5">
    <location>
        <begin position="171"/>
        <end position="194"/>
    </location>
</feature>
<organism evidence="7 8">
    <name type="scientific">Amycolatopsis lexingtonensis</name>
    <dbReference type="NCBI Taxonomy" id="218822"/>
    <lineage>
        <taxon>Bacteria</taxon>
        <taxon>Bacillati</taxon>
        <taxon>Actinomycetota</taxon>
        <taxon>Actinomycetes</taxon>
        <taxon>Pseudonocardiales</taxon>
        <taxon>Pseudonocardiaceae</taxon>
        <taxon>Amycolatopsis</taxon>
    </lineage>
</organism>
<evidence type="ECO:0000313" key="7">
    <source>
        <dbReference type="EMBL" id="MBE1493951.1"/>
    </source>
</evidence>
<evidence type="ECO:0000313" key="8">
    <source>
        <dbReference type="Proteomes" id="UP000631670"/>
    </source>
</evidence>
<comment type="caution">
    <text evidence="7">The sequence shown here is derived from an EMBL/GenBank/DDBJ whole genome shotgun (WGS) entry which is preliminary data.</text>
</comment>
<accession>A0ABR9HSQ1</accession>
<evidence type="ECO:0000256" key="5">
    <source>
        <dbReference type="SAM" id="Phobius"/>
    </source>
</evidence>
<evidence type="ECO:0000256" key="1">
    <source>
        <dbReference type="ARBA" id="ARBA00004196"/>
    </source>
</evidence>
<evidence type="ECO:0000256" key="4">
    <source>
        <dbReference type="ARBA" id="ARBA00023008"/>
    </source>
</evidence>
<proteinExistence type="predicted"/>
<evidence type="ECO:0000259" key="6">
    <source>
        <dbReference type="Pfam" id="PF04234"/>
    </source>
</evidence>
<feature type="transmembrane region" description="Helical" evidence="5">
    <location>
        <begin position="374"/>
        <end position="392"/>
    </location>
</feature>
<feature type="transmembrane region" description="Helical" evidence="5">
    <location>
        <begin position="432"/>
        <end position="453"/>
    </location>
</feature>
<protein>
    <submittedName>
        <fullName evidence="7">Copper transport protein</fullName>
    </submittedName>
</protein>
<feature type="transmembrane region" description="Helical" evidence="5">
    <location>
        <begin position="465"/>
        <end position="485"/>
    </location>
</feature>
<dbReference type="Pfam" id="PF04234">
    <property type="entry name" value="CopC"/>
    <property type="match status" value="1"/>
</dbReference>
<keyword evidence="5" id="KW-0812">Transmembrane</keyword>
<dbReference type="InterPro" id="IPR014755">
    <property type="entry name" value="Cu-Rt/internalin_Ig-like"/>
</dbReference>
<feature type="transmembrane region" description="Helical" evidence="5">
    <location>
        <begin position="206"/>
        <end position="227"/>
    </location>
</feature>
<gene>
    <name evidence="7" type="ORF">H4696_001051</name>
</gene>
<keyword evidence="2" id="KW-0479">Metal-binding</keyword>